<proteinExistence type="predicted"/>
<feature type="transmembrane region" description="Helical" evidence="1">
    <location>
        <begin position="6"/>
        <end position="28"/>
    </location>
</feature>
<name>A0ABW5K6J6_9FLAO</name>
<dbReference type="Pfam" id="PF13630">
    <property type="entry name" value="SdpI"/>
    <property type="match status" value="1"/>
</dbReference>
<accession>A0ABW5K6J6</accession>
<keyword evidence="1" id="KW-0472">Membrane</keyword>
<comment type="caution">
    <text evidence="2">The sequence shown here is derived from an EMBL/GenBank/DDBJ whole genome shotgun (WGS) entry which is preliminary data.</text>
</comment>
<evidence type="ECO:0000313" key="2">
    <source>
        <dbReference type="EMBL" id="MFD2543678.1"/>
    </source>
</evidence>
<gene>
    <name evidence="2" type="ORF">ACFSSB_15195</name>
</gene>
<keyword evidence="3" id="KW-1185">Reference proteome</keyword>
<dbReference type="Proteomes" id="UP001597467">
    <property type="component" value="Unassembled WGS sequence"/>
</dbReference>
<reference evidence="3" key="1">
    <citation type="journal article" date="2019" name="Int. J. Syst. Evol. Microbiol.">
        <title>The Global Catalogue of Microorganisms (GCM) 10K type strain sequencing project: providing services to taxonomists for standard genome sequencing and annotation.</title>
        <authorList>
            <consortium name="The Broad Institute Genomics Platform"/>
            <consortium name="The Broad Institute Genome Sequencing Center for Infectious Disease"/>
            <person name="Wu L."/>
            <person name="Ma J."/>
        </authorList>
    </citation>
    <scope>NUCLEOTIDE SEQUENCE [LARGE SCALE GENOMIC DNA]</scope>
    <source>
        <strain evidence="3">KCTC 42808</strain>
    </source>
</reference>
<feature type="transmembrane region" description="Helical" evidence="1">
    <location>
        <begin position="84"/>
        <end position="103"/>
    </location>
</feature>
<dbReference type="RefSeq" id="WP_379905819.1">
    <property type="nucleotide sequence ID" value="NZ_JBHULM010000012.1"/>
</dbReference>
<evidence type="ECO:0000313" key="3">
    <source>
        <dbReference type="Proteomes" id="UP001597467"/>
    </source>
</evidence>
<keyword evidence="1" id="KW-1133">Transmembrane helix</keyword>
<keyword evidence="1" id="KW-0812">Transmembrane</keyword>
<feature type="transmembrane region" description="Helical" evidence="1">
    <location>
        <begin position="57"/>
        <end position="78"/>
    </location>
</feature>
<dbReference type="InterPro" id="IPR025962">
    <property type="entry name" value="SdpI/YhfL"/>
</dbReference>
<sequence length="112" mass="12724">MISLDYILEMPALVGVIFIIIGIIMLIFPPKKINMLYGYRTNRSMQNQKKWDFSQKYSAKLLALIGVALTCISTLNIFLNLEEVAEMVVSAILIISSILFLIVKTENKLKKL</sequence>
<dbReference type="EMBL" id="JBHULM010000012">
    <property type="protein sequence ID" value="MFD2543678.1"/>
    <property type="molecule type" value="Genomic_DNA"/>
</dbReference>
<organism evidence="2 3">
    <name type="scientific">Lacinutrix gracilariae</name>
    <dbReference type="NCBI Taxonomy" id="1747198"/>
    <lineage>
        <taxon>Bacteria</taxon>
        <taxon>Pseudomonadati</taxon>
        <taxon>Bacteroidota</taxon>
        <taxon>Flavobacteriia</taxon>
        <taxon>Flavobacteriales</taxon>
        <taxon>Flavobacteriaceae</taxon>
        <taxon>Lacinutrix</taxon>
    </lineage>
</organism>
<evidence type="ECO:0000256" key="1">
    <source>
        <dbReference type="SAM" id="Phobius"/>
    </source>
</evidence>
<protein>
    <submittedName>
        <fullName evidence="2">SdpI family protein</fullName>
    </submittedName>
</protein>